<protein>
    <recommendedName>
        <fullName evidence="4">RNase H type-1 domain-containing protein</fullName>
    </recommendedName>
</protein>
<feature type="compositionally biased region" description="Basic and acidic residues" evidence="1">
    <location>
        <begin position="1"/>
        <end position="19"/>
    </location>
</feature>
<evidence type="ECO:0000313" key="3">
    <source>
        <dbReference type="Proteomes" id="UP000054018"/>
    </source>
</evidence>
<gene>
    <name evidence="2" type="ORF">PISMIDRAFT_84817</name>
</gene>
<dbReference type="HOGENOM" id="CLU_164205_1_1_1"/>
<dbReference type="EMBL" id="KN833709">
    <property type="protein sequence ID" value="KIK25333.1"/>
    <property type="molecule type" value="Genomic_DNA"/>
</dbReference>
<organism evidence="2 3">
    <name type="scientific">Pisolithus microcarpus 441</name>
    <dbReference type="NCBI Taxonomy" id="765257"/>
    <lineage>
        <taxon>Eukaryota</taxon>
        <taxon>Fungi</taxon>
        <taxon>Dikarya</taxon>
        <taxon>Basidiomycota</taxon>
        <taxon>Agaricomycotina</taxon>
        <taxon>Agaricomycetes</taxon>
        <taxon>Agaricomycetidae</taxon>
        <taxon>Boletales</taxon>
        <taxon>Sclerodermatineae</taxon>
        <taxon>Pisolithaceae</taxon>
        <taxon>Pisolithus</taxon>
    </lineage>
</organism>
<evidence type="ECO:0008006" key="4">
    <source>
        <dbReference type="Google" id="ProtNLM"/>
    </source>
</evidence>
<name>A0A0C9ZZV1_9AGAM</name>
<feature type="region of interest" description="Disordered" evidence="1">
    <location>
        <begin position="1"/>
        <end position="29"/>
    </location>
</feature>
<evidence type="ECO:0000313" key="2">
    <source>
        <dbReference type="EMBL" id="KIK25333.1"/>
    </source>
</evidence>
<feature type="non-terminal residue" evidence="2">
    <location>
        <position position="1"/>
    </location>
</feature>
<accession>A0A0C9ZZV1</accession>
<proteinExistence type="predicted"/>
<keyword evidence="3" id="KW-1185">Reference proteome</keyword>
<dbReference type="AlphaFoldDB" id="A0A0C9ZZV1"/>
<evidence type="ECO:0000256" key="1">
    <source>
        <dbReference type="SAM" id="MobiDB-lite"/>
    </source>
</evidence>
<reference evidence="2 3" key="1">
    <citation type="submission" date="2014-04" db="EMBL/GenBank/DDBJ databases">
        <authorList>
            <consortium name="DOE Joint Genome Institute"/>
            <person name="Kuo A."/>
            <person name="Kohler A."/>
            <person name="Costa M.D."/>
            <person name="Nagy L.G."/>
            <person name="Floudas D."/>
            <person name="Copeland A."/>
            <person name="Barry K.W."/>
            <person name="Cichocki N."/>
            <person name="Veneault-Fourrey C."/>
            <person name="LaButti K."/>
            <person name="Lindquist E.A."/>
            <person name="Lipzen A."/>
            <person name="Lundell T."/>
            <person name="Morin E."/>
            <person name="Murat C."/>
            <person name="Sun H."/>
            <person name="Tunlid A."/>
            <person name="Henrissat B."/>
            <person name="Grigoriev I.V."/>
            <person name="Hibbett D.S."/>
            <person name="Martin F."/>
            <person name="Nordberg H.P."/>
            <person name="Cantor M.N."/>
            <person name="Hua S.X."/>
        </authorList>
    </citation>
    <scope>NUCLEOTIDE SEQUENCE [LARGE SCALE GENOMIC DNA]</scope>
    <source>
        <strain evidence="2 3">441</strain>
    </source>
</reference>
<dbReference type="OrthoDB" id="3265515at2759"/>
<sequence>IEGNELADKEAKAVAEGSDKSSPVRHLPPKLRSPLEFALPTPLPQSISALKQQHNSKVMSTWRKEWKHSPRYCRTSNIDPHLPSNAF</sequence>
<reference evidence="3" key="2">
    <citation type="submission" date="2015-01" db="EMBL/GenBank/DDBJ databases">
        <title>Evolutionary Origins and Diversification of the Mycorrhizal Mutualists.</title>
        <authorList>
            <consortium name="DOE Joint Genome Institute"/>
            <consortium name="Mycorrhizal Genomics Consortium"/>
            <person name="Kohler A."/>
            <person name="Kuo A."/>
            <person name="Nagy L.G."/>
            <person name="Floudas D."/>
            <person name="Copeland A."/>
            <person name="Barry K.W."/>
            <person name="Cichocki N."/>
            <person name="Veneault-Fourrey C."/>
            <person name="LaButti K."/>
            <person name="Lindquist E.A."/>
            <person name="Lipzen A."/>
            <person name="Lundell T."/>
            <person name="Morin E."/>
            <person name="Murat C."/>
            <person name="Riley R."/>
            <person name="Ohm R."/>
            <person name="Sun H."/>
            <person name="Tunlid A."/>
            <person name="Henrissat B."/>
            <person name="Grigoriev I.V."/>
            <person name="Hibbett D.S."/>
            <person name="Martin F."/>
        </authorList>
    </citation>
    <scope>NUCLEOTIDE SEQUENCE [LARGE SCALE GENOMIC DNA]</scope>
    <source>
        <strain evidence="3">441</strain>
    </source>
</reference>
<feature type="non-terminal residue" evidence="2">
    <location>
        <position position="87"/>
    </location>
</feature>
<dbReference type="Proteomes" id="UP000054018">
    <property type="component" value="Unassembled WGS sequence"/>
</dbReference>